<sequence length="474" mass="50223">MRILLPSLALFLVACSEAEPRPPPTDRFVYPSGIHYRSVAGSTRGILYVSSANFDRCFDQGTVMAVDLDRVGTEGNRLPLLSESGANPAAPVVTLEQLNVLPESRVFIQSYAGELAYWDRADAAPRLFVTARADGDFIHYIDVPEPTRLSCVGTTGNNCIEGALSLTQLPGQTDDLPRAPAPFGVGVGAGGDVWVTHLSAADSPAGSAPSGLSKAFQSYVVRLPGDEPRVTTSDFFSLSIPDLPQGGSNSVVVDERYVFVSGRFDRYASNYTSARRFLLRVLDKTNPGRVIDPGLDLSFAANDSRGLALTARPAVSGAASRRLYMAVRAPDSLLIVNVDGSEGDSPRMSVVGSVPLPLGPTEVTLVPRGAGRAELVLVSCSDAGVVAIYDPDVGQVVAQVSVGQIRGIESPRPFGLDVQREGNSARIFASNFGDGRISVIDIPNLDSPQDARLVAYLGARQDVGQSATCTEVQQ</sequence>
<dbReference type="KEGG" id="cfus:CYFUS_006275"/>
<dbReference type="EMBL" id="CP022098">
    <property type="protein sequence ID" value="ATB40819.1"/>
    <property type="molecule type" value="Genomic_DNA"/>
</dbReference>
<dbReference type="AlphaFoldDB" id="A0A250JA64"/>
<reference evidence="1 2" key="1">
    <citation type="submission" date="2017-06" db="EMBL/GenBank/DDBJ databases">
        <title>Sequencing and comparative analysis of myxobacterial genomes.</title>
        <authorList>
            <person name="Rupp O."/>
            <person name="Goesmann A."/>
            <person name="Sogaard-Andersen L."/>
        </authorList>
    </citation>
    <scope>NUCLEOTIDE SEQUENCE [LARGE SCALE GENOMIC DNA]</scope>
    <source>
        <strain evidence="1 2">DSM 52655</strain>
    </source>
</reference>
<name>A0A250JA64_9BACT</name>
<dbReference type="SUPFAM" id="SSF50969">
    <property type="entry name" value="YVTN repeat-like/Quinoprotein amine dehydrogenase"/>
    <property type="match status" value="1"/>
</dbReference>
<evidence type="ECO:0008006" key="3">
    <source>
        <dbReference type="Google" id="ProtNLM"/>
    </source>
</evidence>
<dbReference type="InterPro" id="IPR011044">
    <property type="entry name" value="Quino_amine_DH_bsu"/>
</dbReference>
<proteinExistence type="predicted"/>
<gene>
    <name evidence="1" type="ORF">CYFUS_006275</name>
</gene>
<dbReference type="Proteomes" id="UP000217257">
    <property type="component" value="Chromosome"/>
</dbReference>
<dbReference type="InterPro" id="IPR015943">
    <property type="entry name" value="WD40/YVTN_repeat-like_dom_sf"/>
</dbReference>
<organism evidence="1 2">
    <name type="scientific">Cystobacter fuscus</name>
    <dbReference type="NCBI Taxonomy" id="43"/>
    <lineage>
        <taxon>Bacteria</taxon>
        <taxon>Pseudomonadati</taxon>
        <taxon>Myxococcota</taxon>
        <taxon>Myxococcia</taxon>
        <taxon>Myxococcales</taxon>
        <taxon>Cystobacterineae</taxon>
        <taxon>Archangiaceae</taxon>
        <taxon>Cystobacter</taxon>
    </lineage>
</organism>
<dbReference type="PROSITE" id="PS51257">
    <property type="entry name" value="PROKAR_LIPOPROTEIN"/>
    <property type="match status" value="1"/>
</dbReference>
<protein>
    <recommendedName>
        <fullName evidence="3">Lipoprotein</fullName>
    </recommendedName>
</protein>
<accession>A0A250JA64</accession>
<evidence type="ECO:0000313" key="1">
    <source>
        <dbReference type="EMBL" id="ATB40819.1"/>
    </source>
</evidence>
<dbReference type="Gene3D" id="2.130.10.10">
    <property type="entry name" value="YVTN repeat-like/Quinoprotein amine dehydrogenase"/>
    <property type="match status" value="1"/>
</dbReference>
<dbReference type="RefSeq" id="WP_095988627.1">
    <property type="nucleotide sequence ID" value="NZ_CP022098.1"/>
</dbReference>
<evidence type="ECO:0000313" key="2">
    <source>
        <dbReference type="Proteomes" id="UP000217257"/>
    </source>
</evidence>